<evidence type="ECO:0000313" key="4">
    <source>
        <dbReference type="Proteomes" id="UP000440578"/>
    </source>
</evidence>
<dbReference type="PROSITE" id="PS50878">
    <property type="entry name" value="RT_POL"/>
    <property type="match status" value="1"/>
</dbReference>
<evidence type="ECO:0000256" key="1">
    <source>
        <dbReference type="SAM" id="MobiDB-lite"/>
    </source>
</evidence>
<organism evidence="3 4">
    <name type="scientific">Amphibalanus amphitrite</name>
    <name type="common">Striped barnacle</name>
    <name type="synonym">Balanus amphitrite</name>
    <dbReference type="NCBI Taxonomy" id="1232801"/>
    <lineage>
        <taxon>Eukaryota</taxon>
        <taxon>Metazoa</taxon>
        <taxon>Ecdysozoa</taxon>
        <taxon>Arthropoda</taxon>
        <taxon>Crustacea</taxon>
        <taxon>Multicrustacea</taxon>
        <taxon>Cirripedia</taxon>
        <taxon>Thoracica</taxon>
        <taxon>Thoracicalcarea</taxon>
        <taxon>Balanomorpha</taxon>
        <taxon>Balanoidea</taxon>
        <taxon>Balanidae</taxon>
        <taxon>Amphibalaninae</taxon>
        <taxon>Amphibalanus</taxon>
    </lineage>
</organism>
<dbReference type="PANTHER" id="PTHR21074">
    <property type="entry name" value="IQ AND UBIQUITIN-LIKE DOMAIN-CONTAINING PROTEIN"/>
    <property type="match status" value="1"/>
</dbReference>
<proteinExistence type="predicted"/>
<comment type="caution">
    <text evidence="3">The sequence shown here is derived from an EMBL/GenBank/DDBJ whole genome shotgun (WGS) entry which is preliminary data.</text>
</comment>
<reference evidence="3 4" key="1">
    <citation type="submission" date="2019-07" db="EMBL/GenBank/DDBJ databases">
        <title>Draft genome assembly of a fouling barnacle, Amphibalanus amphitrite (Darwin, 1854): The first reference genome for Thecostraca.</title>
        <authorList>
            <person name="Kim W."/>
        </authorList>
    </citation>
    <scope>NUCLEOTIDE SEQUENCE [LARGE SCALE GENOMIC DNA]</scope>
    <source>
        <strain evidence="3">SNU_AA5</strain>
        <tissue evidence="3">Soma without cirri and trophi</tissue>
    </source>
</reference>
<feature type="region of interest" description="Disordered" evidence="1">
    <location>
        <begin position="104"/>
        <end position="129"/>
    </location>
</feature>
<feature type="compositionally biased region" description="Low complexity" evidence="1">
    <location>
        <begin position="1351"/>
        <end position="1361"/>
    </location>
</feature>
<dbReference type="SUPFAM" id="SSF56672">
    <property type="entry name" value="DNA/RNA polymerases"/>
    <property type="match status" value="1"/>
</dbReference>
<keyword evidence="4" id="KW-1185">Reference proteome</keyword>
<dbReference type="InterPro" id="IPR000048">
    <property type="entry name" value="IQ_motif_EF-hand-BS"/>
</dbReference>
<dbReference type="Proteomes" id="UP000440578">
    <property type="component" value="Unassembled WGS sequence"/>
</dbReference>
<dbReference type="Pfam" id="PF25805">
    <property type="entry name" value="IQUB"/>
    <property type="match status" value="1"/>
</dbReference>
<name>A0A6A4WMV2_AMPAM</name>
<dbReference type="CDD" id="cd01650">
    <property type="entry name" value="RT_nLTR_like"/>
    <property type="match status" value="1"/>
</dbReference>
<dbReference type="SMART" id="SM00015">
    <property type="entry name" value="IQ"/>
    <property type="match status" value="1"/>
</dbReference>
<accession>A0A6A4WMV2</accession>
<sequence>MQEPTRRVNEGIGVHRSLQRTNSAPKVAIPFVVAGGRRLVKELHINYNMREVLAVLAGDLNYHPDDLEIYLGTEPVSDSLVLAGLDLEQPGFVLNVLERIVRRRPSSSDGPGAGGGGVRTVTVHTEGEDGGRRTISVAIEPGDGEKPFLGGYRDKRDGTEYLHATAQTYTRPFRNYAYERHERDAQTAWGLPAAVQTNRDTCTQMPKPGVWQDHRRERVLSYSGAYQTADELLQLRTDKAIVLQKPQSDDQIRHLGTKKAPGPDRVCTEHLRHFGPTAYRTLLALINRSWSNLETPASWRRATIIPIFKAGKDPKQVGSYRPIALTSHIAKLAERMIAARTTYLIERDRLVPPEQVGFRRGRSAEDSLARLVQTVQDGWNRPKPRRGPEDGVTADRFVLLAFDFSRAYDTIDHRMLHLKLLKLLPRCLATWKFRFLRGRRARVEVNGAHSSERVFRAGLPQGSVLAPTIYTLWAADLIETLRNASDRTDVLMYADDRATLSAGATVELAVARAQKSADALARWARHWKMSIAGQKTQALLLTQRSRDERGVQLLANGTQVTGGTSLHLLGVTFDRLLHFKDHCDSLLRRKVRPRTAQLRRMTGRAWGLREAQLRTVANGYVRGALEYAAGAWLPAASPSHVQLVERELLAAARVVTGCPRSTPRDPLLAEAGIPSAWSTRKTLAARTLCRALALPEDDPLRRVAEADPPTRLRSTTGWRQLGRSALIEAGAEGVTVEPRLEVPLLPWTTCRPIAFNLDVGPGGRRASSNETRREAARQHLAALPAQATWIWSDGSADAGWRENWPDSFFKAIFGSTLPLPIPGEDREAAISVHQWRVGHWGRSLQYLHRIGRHPSVACLQCPDKRCPTALCAVCREEADVPEHVLLRCPALAGARLRLTGSIHVDPSRLRDADLAILLQKYWRRWLARRRVQRMARERDVVLQWIVDDAERRKQARLKRRAGVVERKMDPKSKNDFDILFSSLEAWRKKAIAYCYSTKSGGELKAALCQLLEQEAEMLKAINGHQSRAAACGQAKRIHRLLEKTQAPLRWKGRDGEPISVDNSVTLWARQLRDIHTSLTLPGLSADERSDILATLADLIAGLPFSADNHELRDLCKREMDLLSRGVTPRHLAGLRHRSLQLFWRLLRDVNFNPASAKCQKVPLDPESIRGDVNTCTSCHRCLPRHQFQVDASDVTLRRCRMCEQLQNWALRRHDNNVLGKMLEELRRDEQNRSPGSAAVCLIQESDFRHLVLSLWGGQSCLSADPDLYELLLCRWDVEQPWTPWNCVLLTRDETEAHYKLGKPQQRYGPELCQRVRLRHVAASRYFCHLPAMVARLEAGLTERETGPPSPGACRRPAAAPA</sequence>
<dbReference type="EMBL" id="VIIS01000581">
    <property type="protein sequence ID" value="KAF0307373.1"/>
    <property type="molecule type" value="Genomic_DNA"/>
</dbReference>
<dbReference type="InterPro" id="IPR043502">
    <property type="entry name" value="DNA/RNA_pol_sf"/>
</dbReference>
<evidence type="ECO:0000259" key="2">
    <source>
        <dbReference type="PROSITE" id="PS50878"/>
    </source>
</evidence>
<dbReference type="PANTHER" id="PTHR21074:SF0">
    <property type="entry name" value="IQ AND UBIQUITIN-LIKE DOMAIN-CONTAINING PROTEIN"/>
    <property type="match status" value="1"/>
</dbReference>
<dbReference type="GO" id="GO:0001669">
    <property type="term" value="C:acrosomal vesicle"/>
    <property type="evidence" value="ECO:0007669"/>
    <property type="project" value="TreeGrafter"/>
</dbReference>
<protein>
    <submittedName>
        <fullName evidence="3">IQ and ubiquitin-like domain-containing protein</fullName>
    </submittedName>
</protein>
<dbReference type="OrthoDB" id="10265862at2759"/>
<dbReference type="InterPro" id="IPR037695">
    <property type="entry name" value="IQUB"/>
</dbReference>
<dbReference type="InterPro" id="IPR000477">
    <property type="entry name" value="RT_dom"/>
</dbReference>
<feature type="region of interest" description="Disordered" evidence="1">
    <location>
        <begin position="1341"/>
        <end position="1361"/>
    </location>
</feature>
<dbReference type="GO" id="GO:0071897">
    <property type="term" value="P:DNA biosynthetic process"/>
    <property type="evidence" value="ECO:0007669"/>
    <property type="project" value="UniProtKB-ARBA"/>
</dbReference>
<dbReference type="GO" id="GO:0031514">
    <property type="term" value="C:motile cilium"/>
    <property type="evidence" value="ECO:0007669"/>
    <property type="project" value="TreeGrafter"/>
</dbReference>
<evidence type="ECO:0000313" key="3">
    <source>
        <dbReference type="EMBL" id="KAF0307373.1"/>
    </source>
</evidence>
<dbReference type="InterPro" id="IPR057887">
    <property type="entry name" value="IQUB_helical"/>
</dbReference>
<feature type="domain" description="Reverse transcriptase" evidence="2">
    <location>
        <begin position="288"/>
        <end position="573"/>
    </location>
</feature>
<dbReference type="PROSITE" id="PS50096">
    <property type="entry name" value="IQ"/>
    <property type="match status" value="1"/>
</dbReference>
<gene>
    <name evidence="3" type="primary">IQUB</name>
    <name evidence="3" type="ORF">FJT64_002300</name>
</gene>
<dbReference type="Pfam" id="PF00078">
    <property type="entry name" value="RVT_1"/>
    <property type="match status" value="1"/>
</dbReference>